<feature type="region of interest" description="Disordered" evidence="1">
    <location>
        <begin position="474"/>
        <end position="573"/>
    </location>
</feature>
<protein>
    <recommendedName>
        <fullName evidence="4">KAT8 regulatory NSL complex subunit 3</fullName>
    </recommendedName>
</protein>
<dbReference type="Gene3D" id="3.40.50.1820">
    <property type="entry name" value="alpha/beta hydrolase"/>
    <property type="match status" value="1"/>
</dbReference>
<dbReference type="InterPro" id="IPR029058">
    <property type="entry name" value="AB_hydrolase_fold"/>
</dbReference>
<evidence type="ECO:0000256" key="1">
    <source>
        <dbReference type="SAM" id="MobiDB-lite"/>
    </source>
</evidence>
<proteinExistence type="predicted"/>
<reference evidence="2" key="1">
    <citation type="submission" date="2020-11" db="EMBL/GenBank/DDBJ databases">
        <authorList>
            <person name="Tran Van P."/>
        </authorList>
    </citation>
    <scope>NUCLEOTIDE SEQUENCE</scope>
</reference>
<feature type="compositionally biased region" description="Polar residues" evidence="1">
    <location>
        <begin position="482"/>
        <end position="496"/>
    </location>
</feature>
<evidence type="ECO:0000313" key="3">
    <source>
        <dbReference type="Proteomes" id="UP000759131"/>
    </source>
</evidence>
<sequence>MKSTDLDAFADVSHNYLNSQTIQTYLHAISGQEKRFNVIDVDHNYAKPWNRHPDAQIRAKAAKFLFMKNFPKHFGRRYHYDFGQHIDVVSLPAANQRPLPFPGTAPTDYTAVKSVQMITAADLNSNELTTPTKTGWTPQMCKLWSKATKILHSDRLSRLSYDSLPNEVILKKNLQERTTTKFRHLFAATGWDISQISWLNTTLNEYVGPVFLTAYHESLQILRAKIPTLIDKFYVPSKYETANRFKQSCDAIQTMLNSYKPKRINGSPLFLIVPNGPQIPHQMTSQRMKHWHNLFGSLGKVITISTISRPYESVLDFLSEIRYSVRDKIKECKTTFNEGRPLVLVGFGHSSLVAAHCALDNAANVNATICLGFPLTAINGFRGDLDDPLLETTVATLFVIGQNSTMATLDDMEDFRERITKTETGLVVIGGANDRLFVSSSKKKFEGITQAMVDRCIADEIYEFVGNVLNPSSSSFPANASRVSPSKSTANKSISFGVTAIPKPNRKRPANRDKDKDKEKSRPKKRTKAETKKAAQLLASQTASETKAPELLTPTTSTATVKPVPLPKPAELPVPKQMAPIVSLEPLYPAIEKPVKPKAEEHITPDTPSTPLPMTPTEGVSTPKTLA</sequence>
<gene>
    <name evidence="2" type="ORF">OSB1V03_LOCUS3726</name>
</gene>
<evidence type="ECO:0008006" key="4">
    <source>
        <dbReference type="Google" id="ProtNLM"/>
    </source>
</evidence>
<feature type="compositionally biased region" description="Basic and acidic residues" evidence="1">
    <location>
        <begin position="510"/>
        <end position="520"/>
    </location>
</feature>
<feature type="compositionally biased region" description="Polar residues" evidence="1">
    <location>
        <begin position="618"/>
        <end position="627"/>
    </location>
</feature>
<keyword evidence="3" id="KW-1185">Reference proteome</keyword>
<dbReference type="Proteomes" id="UP000759131">
    <property type="component" value="Unassembled WGS sequence"/>
</dbReference>
<evidence type="ECO:0000313" key="2">
    <source>
        <dbReference type="EMBL" id="CAD7623269.1"/>
    </source>
</evidence>
<accession>A0A7R9KHV0</accession>
<dbReference type="GO" id="GO:0044545">
    <property type="term" value="C:NSL complex"/>
    <property type="evidence" value="ECO:0007669"/>
    <property type="project" value="TreeGrafter"/>
</dbReference>
<dbReference type="InterPro" id="IPR026555">
    <property type="entry name" value="NSL3/Tex30"/>
</dbReference>
<dbReference type="PANTHER" id="PTHR13136:SF16">
    <property type="entry name" value="KAT8 REGULATORY NSL COMPLEX SUBUNIT 3"/>
    <property type="match status" value="1"/>
</dbReference>
<dbReference type="PANTHER" id="PTHR13136">
    <property type="entry name" value="TESTIS DEVELOPMENT PROTEIN PRTD"/>
    <property type="match status" value="1"/>
</dbReference>
<dbReference type="SUPFAM" id="SSF53474">
    <property type="entry name" value="alpha/beta-Hydrolases"/>
    <property type="match status" value="1"/>
</dbReference>
<feature type="non-terminal residue" evidence="2">
    <location>
        <position position="1"/>
    </location>
</feature>
<dbReference type="OrthoDB" id="6415022at2759"/>
<dbReference type="EMBL" id="CAJPIZ010001561">
    <property type="protein sequence ID" value="CAG2103699.1"/>
    <property type="molecule type" value="Genomic_DNA"/>
</dbReference>
<dbReference type="EMBL" id="OC856136">
    <property type="protein sequence ID" value="CAD7623269.1"/>
    <property type="molecule type" value="Genomic_DNA"/>
</dbReference>
<feature type="region of interest" description="Disordered" evidence="1">
    <location>
        <begin position="597"/>
        <end position="627"/>
    </location>
</feature>
<name>A0A7R9KHV0_9ACAR</name>
<dbReference type="GO" id="GO:0045944">
    <property type="term" value="P:positive regulation of transcription by RNA polymerase II"/>
    <property type="evidence" value="ECO:0007669"/>
    <property type="project" value="TreeGrafter"/>
</dbReference>
<dbReference type="AlphaFoldDB" id="A0A7R9KHV0"/>
<organism evidence="2">
    <name type="scientific">Medioppia subpectinata</name>
    <dbReference type="NCBI Taxonomy" id="1979941"/>
    <lineage>
        <taxon>Eukaryota</taxon>
        <taxon>Metazoa</taxon>
        <taxon>Ecdysozoa</taxon>
        <taxon>Arthropoda</taxon>
        <taxon>Chelicerata</taxon>
        <taxon>Arachnida</taxon>
        <taxon>Acari</taxon>
        <taxon>Acariformes</taxon>
        <taxon>Sarcoptiformes</taxon>
        <taxon>Oribatida</taxon>
        <taxon>Brachypylina</taxon>
        <taxon>Oppioidea</taxon>
        <taxon>Oppiidae</taxon>
        <taxon>Medioppia</taxon>
    </lineage>
</organism>